<dbReference type="SUPFAM" id="SSF57625">
    <property type="entry name" value="Invertebrate chitin-binding proteins"/>
    <property type="match status" value="1"/>
</dbReference>
<dbReference type="GO" id="GO:0005576">
    <property type="term" value="C:extracellular region"/>
    <property type="evidence" value="ECO:0007669"/>
    <property type="project" value="InterPro"/>
</dbReference>
<keyword evidence="3" id="KW-0677">Repeat</keyword>
<evidence type="ECO:0000256" key="3">
    <source>
        <dbReference type="ARBA" id="ARBA00022737"/>
    </source>
</evidence>
<dbReference type="Gene3D" id="3.20.20.80">
    <property type="entry name" value="Glycosidases"/>
    <property type="match status" value="1"/>
</dbReference>
<keyword evidence="1" id="KW-0147">Chitin-binding</keyword>
<sequence length="127" mass="14133">MKITIQFNKEDSSSSKEDSSSGEIHSTYTFEEETTAKEDLTSPPPPEPSTEKSIVTVSTEKSIVTVTPEPTPFDCQFKSNGNYVNPSDCKTYIACSNGNTYIMVCPANLVYNENGWCDYVYNVPRCM</sequence>
<evidence type="ECO:0000313" key="9">
    <source>
        <dbReference type="Proteomes" id="UP000076858"/>
    </source>
</evidence>
<evidence type="ECO:0000256" key="2">
    <source>
        <dbReference type="ARBA" id="ARBA00022729"/>
    </source>
</evidence>
<feature type="compositionally biased region" description="Basic and acidic residues" evidence="6">
    <location>
        <begin position="8"/>
        <end position="19"/>
    </location>
</feature>
<evidence type="ECO:0000313" key="8">
    <source>
        <dbReference type="EMBL" id="KZS16638.1"/>
    </source>
</evidence>
<name>A0A164ZQW5_9CRUS</name>
<keyword evidence="4" id="KW-1015">Disulfide bond</keyword>
<dbReference type="PANTHER" id="PTHR23301:SF0">
    <property type="entry name" value="CHITIN-BINDING TYPE-2 DOMAIN-CONTAINING PROTEIN-RELATED"/>
    <property type="match status" value="1"/>
</dbReference>
<keyword evidence="9" id="KW-1185">Reference proteome</keyword>
<dbReference type="EMBL" id="LRGB01000687">
    <property type="protein sequence ID" value="KZS16638.1"/>
    <property type="molecule type" value="Genomic_DNA"/>
</dbReference>
<accession>A0A164ZQW5</accession>
<dbReference type="PROSITE" id="PS50940">
    <property type="entry name" value="CHIT_BIND_II"/>
    <property type="match status" value="1"/>
</dbReference>
<comment type="caution">
    <text evidence="8">The sequence shown here is derived from an EMBL/GenBank/DDBJ whole genome shotgun (WGS) entry which is preliminary data.</text>
</comment>
<gene>
    <name evidence="8" type="ORF">APZ42_017228</name>
</gene>
<dbReference type="InterPro" id="IPR051940">
    <property type="entry name" value="Chitin_bind-dev_reg"/>
</dbReference>
<evidence type="ECO:0000256" key="4">
    <source>
        <dbReference type="ARBA" id="ARBA00023157"/>
    </source>
</evidence>
<feature type="domain" description="Chitin-binding type-2" evidence="7">
    <location>
        <begin position="72"/>
        <end position="127"/>
    </location>
</feature>
<evidence type="ECO:0000256" key="5">
    <source>
        <dbReference type="ARBA" id="ARBA00023180"/>
    </source>
</evidence>
<keyword evidence="2" id="KW-0732">Signal</keyword>
<dbReference type="OrthoDB" id="6020543at2759"/>
<dbReference type="InterPro" id="IPR002557">
    <property type="entry name" value="Chitin-bd_dom"/>
</dbReference>
<protein>
    <recommendedName>
        <fullName evidence="7">Chitin-binding type-2 domain-containing protein</fullName>
    </recommendedName>
</protein>
<evidence type="ECO:0000259" key="7">
    <source>
        <dbReference type="PROSITE" id="PS50940"/>
    </source>
</evidence>
<dbReference type="GO" id="GO:0008061">
    <property type="term" value="F:chitin binding"/>
    <property type="evidence" value="ECO:0007669"/>
    <property type="project" value="UniProtKB-KW"/>
</dbReference>
<dbReference type="PANTHER" id="PTHR23301">
    <property type="entry name" value="CHITIN BINDING PERITROPHIN-A"/>
    <property type="match status" value="1"/>
</dbReference>
<organism evidence="8 9">
    <name type="scientific">Daphnia magna</name>
    <dbReference type="NCBI Taxonomy" id="35525"/>
    <lineage>
        <taxon>Eukaryota</taxon>
        <taxon>Metazoa</taxon>
        <taxon>Ecdysozoa</taxon>
        <taxon>Arthropoda</taxon>
        <taxon>Crustacea</taxon>
        <taxon>Branchiopoda</taxon>
        <taxon>Diplostraca</taxon>
        <taxon>Cladocera</taxon>
        <taxon>Anomopoda</taxon>
        <taxon>Daphniidae</taxon>
        <taxon>Daphnia</taxon>
    </lineage>
</organism>
<proteinExistence type="predicted"/>
<dbReference type="SMART" id="SM00494">
    <property type="entry name" value="ChtBD2"/>
    <property type="match status" value="1"/>
</dbReference>
<dbReference type="InterPro" id="IPR036508">
    <property type="entry name" value="Chitin-bd_dom_sf"/>
</dbReference>
<reference evidence="8 9" key="1">
    <citation type="submission" date="2016-03" db="EMBL/GenBank/DDBJ databases">
        <title>EvidentialGene: Evidence-directed Construction of Genes on Genomes.</title>
        <authorList>
            <person name="Gilbert D.G."/>
            <person name="Choi J.-H."/>
            <person name="Mockaitis K."/>
            <person name="Colbourne J."/>
            <person name="Pfrender M."/>
        </authorList>
    </citation>
    <scope>NUCLEOTIDE SEQUENCE [LARGE SCALE GENOMIC DNA]</scope>
    <source>
        <strain evidence="8 9">Xinb3</strain>
        <tissue evidence="8">Complete organism</tissue>
    </source>
</reference>
<evidence type="ECO:0000256" key="6">
    <source>
        <dbReference type="SAM" id="MobiDB-lite"/>
    </source>
</evidence>
<evidence type="ECO:0000256" key="1">
    <source>
        <dbReference type="ARBA" id="ARBA00022669"/>
    </source>
</evidence>
<dbReference type="AlphaFoldDB" id="A0A164ZQW5"/>
<feature type="region of interest" description="Disordered" evidence="6">
    <location>
        <begin position="1"/>
        <end position="56"/>
    </location>
</feature>
<dbReference type="Pfam" id="PF01607">
    <property type="entry name" value="CBM_14"/>
    <property type="match status" value="1"/>
</dbReference>
<dbReference type="Proteomes" id="UP000076858">
    <property type="component" value="Unassembled WGS sequence"/>
</dbReference>
<keyword evidence="5" id="KW-0325">Glycoprotein</keyword>